<feature type="domain" description="Translocation and assembly module TamB C-terminal" evidence="5">
    <location>
        <begin position="985"/>
        <end position="1409"/>
    </location>
</feature>
<proteinExistence type="predicted"/>
<sequence>MQTKLGNTATSYLQKEFDVAINLEKVDLSILGNVQFKNVFIEDHHGDTLIYAENLKSSLYSFKKVLNNKLEFGDILLDNFVLNIKTYKNEEYDGLTVFVDKFSSGEESDTPSNFKLTSDELELKNGYVEIIDENVANENPLFFSEIDGIGEDFKIQGPNVTVGIIGFSFIENHGIKVESLSSQFTYSLNAMHFLNTHLETANSTLDADIEFLYDRDNLADFNNKVDINAEIKESAISLLDLKAFYDEIGTDDKLYVTANLSGQLNKLEVTNLKLTSEANAILNGDLYLVNSFNTENGFSLDADFDKLISDYEHLKILLPNILGNSLPVVLKDFGQFKLKGTTYISTNLMDANVSIDTDLGTAVADLELSGIQNINEASYKGAVKINNFQLGEILKDEFMGAVSLDAKVDGEGFTFENINTAINGVISEFEYNTYNYKNISINGIIKNKHFNGEMEVNDDNIKLNFNGLADLSLDVYEFDFKTTVDYCDLFKLNIFQRDTISILKGDININLKGNKLDNLVGELNFKNSLYTNQKGNYFFNDFAVKSSIKDSVKTVTINSPEIIEGEINGKFNFDELGKLIQNSLGSIYTNYEPYNVTPNQYLDFKFQIYNKIVELFLPDVVLSANTFINGNIDADKNLFKFNIKSPKIKAYATVIDSVQLQVDNKNPLFNTQLIVDKIKSNVYNLSDIYLVNKTLNDTLYFGAQFKGGKQKTETYNFSFYHTINEQNQSVVGIKKSTLNFKNNDWVINPENNTDNKLVFDALKNTYTFSPFFISSKEQSIDFSGVINDTISKDLDFNFKNVNLADITPEIDSLDLEGLINGDIEFAEFNEIVRPTVDLSISNFNINHSYQGNLDINVEGKNSIKQYLLDITLERDNNANFLAKGEIDFATPKPTLDIVVDFEEFKLDAFSPLGEDVFNKIRGYAYGNIHLTGLVANPTMEGDLFLDEAGMYFPYLNVDFDFVGTSIINFKDQTFDFEDVTLRDVKNNTKANLSGVLKHQNFEFWNLDLVVESDNILVLDTEEEETSLYYGTAYFDGLATIKGPTDKLVIDVTGKTNKGTHFIMPISDVKTAETSQLIRFINTDPFVEDEEVRKAFISEKLKGLSMNFNLEVTNDAVFEMVIDKSSGSYLKGSGEGNLQINLDTKDKFEMYGDFVVDNGIYDFKYGGFINKPFTVKKGGIISWSGDPLTANMDIQAIYRVSANPRTLLENLNSSRKIPIDLITRFTGELFNSDIEFDIDIPNSSSTVASELEFKLSNDKTTQFIALLVTGSFYNEGDLGTNSNAVLYGTGMDVLTNAFDNILNSEDSKFRLTPVYTVGENNAVDNLDINDQVSLALDYQINDRIVVNGSVGMPVGTGNQTEIIGEVNIEFLMNESGTLRSSVFNRQNDIQYSEEEEGYTQGIGLNYQIDFDNGGELLEKLSLKKKKVIDSVETNSQRTDSIINQKLIYFKNKKKQEYE</sequence>
<organism evidence="6 7">
    <name type="scientific">Lutibacter holmesii</name>
    <dbReference type="NCBI Taxonomy" id="1137985"/>
    <lineage>
        <taxon>Bacteria</taxon>
        <taxon>Pseudomonadati</taxon>
        <taxon>Bacteroidota</taxon>
        <taxon>Flavobacteriia</taxon>
        <taxon>Flavobacteriales</taxon>
        <taxon>Flavobacteriaceae</taxon>
        <taxon>Lutibacter</taxon>
    </lineage>
</organism>
<dbReference type="InterPro" id="IPR007452">
    <property type="entry name" value="TamB_C"/>
</dbReference>
<evidence type="ECO:0000256" key="1">
    <source>
        <dbReference type="ARBA" id="ARBA00004167"/>
    </source>
</evidence>
<name>A0ABW3WQ88_9FLAO</name>
<dbReference type="Proteomes" id="UP001597241">
    <property type="component" value="Unassembled WGS sequence"/>
</dbReference>
<keyword evidence="4" id="KW-0472">Membrane</keyword>
<protein>
    <submittedName>
        <fullName evidence="6">Translocation/assembly module TamB domain-containing protein</fullName>
    </submittedName>
</protein>
<keyword evidence="2" id="KW-0812">Transmembrane</keyword>
<dbReference type="RefSeq" id="WP_386809848.1">
    <property type="nucleotide sequence ID" value="NZ_JBHTMV010000006.1"/>
</dbReference>
<dbReference type="Pfam" id="PF04357">
    <property type="entry name" value="TamB"/>
    <property type="match status" value="1"/>
</dbReference>
<dbReference type="EMBL" id="JBHTMV010000006">
    <property type="protein sequence ID" value="MFD1294581.1"/>
    <property type="molecule type" value="Genomic_DNA"/>
</dbReference>
<evidence type="ECO:0000256" key="2">
    <source>
        <dbReference type="ARBA" id="ARBA00022692"/>
    </source>
</evidence>
<evidence type="ECO:0000259" key="5">
    <source>
        <dbReference type="Pfam" id="PF04357"/>
    </source>
</evidence>
<accession>A0ABW3WQ88</accession>
<evidence type="ECO:0000313" key="7">
    <source>
        <dbReference type="Proteomes" id="UP001597241"/>
    </source>
</evidence>
<evidence type="ECO:0000313" key="6">
    <source>
        <dbReference type="EMBL" id="MFD1294581.1"/>
    </source>
</evidence>
<gene>
    <name evidence="6" type="ORF">ACFQ5N_12120</name>
</gene>
<keyword evidence="7" id="KW-1185">Reference proteome</keyword>
<evidence type="ECO:0000256" key="4">
    <source>
        <dbReference type="ARBA" id="ARBA00023136"/>
    </source>
</evidence>
<keyword evidence="3" id="KW-1133">Transmembrane helix</keyword>
<reference evidence="7" key="1">
    <citation type="journal article" date="2019" name="Int. J. Syst. Evol. Microbiol.">
        <title>The Global Catalogue of Microorganisms (GCM) 10K type strain sequencing project: providing services to taxonomists for standard genome sequencing and annotation.</title>
        <authorList>
            <consortium name="The Broad Institute Genomics Platform"/>
            <consortium name="The Broad Institute Genome Sequencing Center for Infectious Disease"/>
            <person name="Wu L."/>
            <person name="Ma J."/>
        </authorList>
    </citation>
    <scope>NUCLEOTIDE SEQUENCE [LARGE SCALE GENOMIC DNA]</scope>
    <source>
        <strain evidence="7">CCUG 62221</strain>
    </source>
</reference>
<comment type="caution">
    <text evidence="6">The sequence shown here is derived from an EMBL/GenBank/DDBJ whole genome shotgun (WGS) entry which is preliminary data.</text>
</comment>
<evidence type="ECO:0000256" key="3">
    <source>
        <dbReference type="ARBA" id="ARBA00022989"/>
    </source>
</evidence>
<comment type="subcellular location">
    <subcellularLocation>
        <location evidence="1">Membrane</location>
        <topology evidence="1">Single-pass membrane protein</topology>
    </subcellularLocation>
</comment>